<keyword evidence="4" id="KW-0744">Spermatogenesis</keyword>
<feature type="domain" description="HTH OST-type" evidence="7">
    <location>
        <begin position="119"/>
        <end position="192"/>
    </location>
</feature>
<feature type="domain" description="Tudor" evidence="6">
    <location>
        <begin position="530"/>
        <end position="589"/>
    </location>
</feature>
<keyword evidence="2" id="KW-0963">Cytoplasm</keyword>
<evidence type="ECO:0000259" key="7">
    <source>
        <dbReference type="PROSITE" id="PS51644"/>
    </source>
</evidence>
<dbReference type="Gene3D" id="2.30.30.140">
    <property type="match status" value="1"/>
</dbReference>
<name>A0A1S3IXP4_LINAN</name>
<feature type="domain" description="HTH OST-type" evidence="7">
    <location>
        <begin position="7"/>
        <end position="80"/>
    </location>
</feature>
<dbReference type="KEGG" id="lak:106167958"/>
<keyword evidence="3" id="KW-0677">Repeat</keyword>
<feature type="compositionally biased region" description="Polar residues" evidence="5">
    <location>
        <begin position="321"/>
        <end position="337"/>
    </location>
</feature>
<accession>A0A1S3IXP4</accession>
<dbReference type="Pfam" id="PF12872">
    <property type="entry name" value="OST-HTH"/>
    <property type="match status" value="4"/>
</dbReference>
<dbReference type="PROSITE" id="PS50304">
    <property type="entry name" value="TUDOR"/>
    <property type="match status" value="1"/>
</dbReference>
<dbReference type="GeneID" id="106167958"/>
<protein>
    <submittedName>
        <fullName evidence="9">Uncharacterized protein LOC106167958 isoform X1</fullName>
    </submittedName>
</protein>
<dbReference type="GO" id="GO:0030154">
    <property type="term" value="P:cell differentiation"/>
    <property type="evidence" value="ECO:0007669"/>
    <property type="project" value="UniProtKB-ARBA"/>
</dbReference>
<dbReference type="Gene3D" id="2.40.50.90">
    <property type="match status" value="1"/>
</dbReference>
<dbReference type="GO" id="GO:0007283">
    <property type="term" value="P:spermatogenesis"/>
    <property type="evidence" value="ECO:0007669"/>
    <property type="project" value="UniProtKB-KW"/>
</dbReference>
<dbReference type="InterPro" id="IPR050621">
    <property type="entry name" value="Tudor_domain_containing"/>
</dbReference>
<evidence type="ECO:0000256" key="4">
    <source>
        <dbReference type="ARBA" id="ARBA00022871"/>
    </source>
</evidence>
<evidence type="ECO:0000256" key="5">
    <source>
        <dbReference type="SAM" id="MobiDB-lite"/>
    </source>
</evidence>
<feature type="domain" description="HTH OST-type" evidence="7">
    <location>
        <begin position="241"/>
        <end position="315"/>
    </location>
</feature>
<evidence type="ECO:0000256" key="3">
    <source>
        <dbReference type="ARBA" id="ARBA00022737"/>
    </source>
</evidence>
<dbReference type="Gene3D" id="3.30.420.610">
    <property type="entry name" value="LOTUS domain-like"/>
    <property type="match status" value="4"/>
</dbReference>
<dbReference type="PANTHER" id="PTHR22948">
    <property type="entry name" value="TUDOR DOMAIN CONTAINING PROTEIN"/>
    <property type="match status" value="1"/>
</dbReference>
<sequence>MSEKASLKKETKKEIRAVLLSTPKGLSAREVLADYRNFQGRPLPFRELGYNSAEDFFRDIPDVCTLDWVHGELVLRGVADESTKHIERLVSRQVAKKSKRPSRRPPPRRPPRPPQQPTVPPFLRVRIRELLTSYPSGLLGSSFGHAFLKRFGQNLPYNRRGFKSISDLLRSIPDIVDIEELRGGGFRLHAKTSRLSTANRNEAPSSYSRYQGTTHRLSLSSENEDDSISQFDEPPDEDDGMNEQFKKELREVISRRKNGMWAARLPFEFKQVHNKELSCKEYGFASVIELVSSLPDIFTIERPNPQGDWLLYDAQTWKPKSPSNKVPESAQPKSSVGTKPEIDPNIKEAVRQVLLANPDGVSYFSLPEVYKELVGEDLPIQEMGFCDLESLVLDLTDVIHMQHKGEGQVLLFAADPSELPGRKVTDFLKQHRAEKESIQGSIPRSLSRKGIPPDAVGPGACYTRQVMPQPSPANPQPYLEVYVSNVVNPGRFWLMLKGDHTTLALEELMDRLEEVYYGQEGDRYALPESLIAIGQPCVAIFPEDQNWHRVSITGIPNIDFVEVYYVDYGNTCCVPKSSLKMLKTRFLKLPAQAIRARLSNIRPTDKNGWSKKSTNRMLKLCVNKLLVALETPSVNNVCSVCLCDTSDPNQDVHINDVLCAEGLAEFWPDDEDLVPNTDPPVSDQPILPPDLSAFPQPTIQSEAITAEEAVAHHASDTGPANLLVESVTELAQLTKECAENAEGDTDEESDVDEDLIPRCVKFIELTEVHSMHLICYQDKGYVTSAEISSYLWEKDILRSSLRHTKTGAEIKKVVLAQDDEPELFEELKEYEVPGIVVEGVMKSHITLYELDSVLTILDTLECQEGDLLDAISEQIKAFDPEDPYWQGEDSDEEEDDSSSASDSLKSAGNPLNLEELNLAVKALQFRRQRIIDSMVAGGKSHAVDELDQVEARIVKINQMIKDLCSKDAADQGKGVLTEEQLINTLMEQQYQMPADSGKNQGIIQPKPSGPKHLKSEPRTNIVSPIRVVPSRPIQNLTIPPSSQPVTNNMAVASTSLTPQQQQQLMLQYQTMLMTQPHFLQTPLISLGPMQQQQSQTTAAAHATLHTNFVAPQTSTYRLTAPAYHHAAPQLPPLSTQTLPNRLATPVPNTNFLAPQMPSLFLQGAPQWQAVPGVGGQNMLGNLGDITAMMSQMDFGDRTYQLGYGTTVDQNTGLHKTYKNFPE</sequence>
<feature type="region of interest" description="Disordered" evidence="5">
    <location>
        <begin position="91"/>
        <end position="120"/>
    </location>
</feature>
<evidence type="ECO:0000256" key="2">
    <source>
        <dbReference type="ARBA" id="ARBA00022490"/>
    </source>
</evidence>
<dbReference type="InterPro" id="IPR035437">
    <property type="entry name" value="SNase_OB-fold_sf"/>
</dbReference>
<keyword evidence="4" id="KW-0221">Differentiation</keyword>
<dbReference type="CDD" id="cd09972">
    <property type="entry name" value="LOTUS_TDRD_OSKAR"/>
    <property type="match status" value="1"/>
</dbReference>
<feature type="compositionally biased region" description="Basic residues" evidence="5">
    <location>
        <begin position="94"/>
        <end position="111"/>
    </location>
</feature>
<feature type="region of interest" description="Disordered" evidence="5">
    <location>
        <begin position="197"/>
        <end position="242"/>
    </location>
</feature>
<reference evidence="9" key="1">
    <citation type="submission" date="2025-08" db="UniProtKB">
        <authorList>
            <consortium name="RefSeq"/>
        </authorList>
    </citation>
    <scope>IDENTIFICATION</scope>
    <source>
        <tissue evidence="9">Gonads</tissue>
    </source>
</reference>
<dbReference type="InterPro" id="IPR041966">
    <property type="entry name" value="LOTUS-like"/>
</dbReference>
<dbReference type="GO" id="GO:0005737">
    <property type="term" value="C:cytoplasm"/>
    <property type="evidence" value="ECO:0007669"/>
    <property type="project" value="UniProtKB-SubCell"/>
</dbReference>
<organism evidence="8 9">
    <name type="scientific">Lingula anatina</name>
    <name type="common">Brachiopod</name>
    <name type="synonym">Lingula unguis</name>
    <dbReference type="NCBI Taxonomy" id="7574"/>
    <lineage>
        <taxon>Eukaryota</taxon>
        <taxon>Metazoa</taxon>
        <taxon>Spiralia</taxon>
        <taxon>Lophotrochozoa</taxon>
        <taxon>Brachiopoda</taxon>
        <taxon>Linguliformea</taxon>
        <taxon>Lingulata</taxon>
        <taxon>Lingulida</taxon>
        <taxon>Linguloidea</taxon>
        <taxon>Lingulidae</taxon>
        <taxon>Lingula</taxon>
    </lineage>
</organism>
<gene>
    <name evidence="9" type="primary">LOC106167958</name>
</gene>
<dbReference type="FunCoup" id="A0A1S3IXP4">
    <property type="interactions" value="11"/>
</dbReference>
<keyword evidence="8" id="KW-1185">Reference proteome</keyword>
<dbReference type="STRING" id="7574.A0A1S3IXP4"/>
<dbReference type="CDD" id="cd08824">
    <property type="entry name" value="LOTUS"/>
    <property type="match status" value="1"/>
</dbReference>
<proteinExistence type="predicted"/>
<dbReference type="SUPFAM" id="SSF50199">
    <property type="entry name" value="Staphylococcal nuclease"/>
    <property type="match status" value="1"/>
</dbReference>
<feature type="region of interest" description="Disordered" evidence="5">
    <location>
        <begin position="880"/>
        <end position="908"/>
    </location>
</feature>
<feature type="compositionally biased region" description="Acidic residues" evidence="5">
    <location>
        <begin position="222"/>
        <end position="241"/>
    </location>
</feature>
<dbReference type="InterPro" id="IPR025605">
    <property type="entry name" value="OST-HTH/LOTUS_dom"/>
</dbReference>
<evidence type="ECO:0000313" key="8">
    <source>
        <dbReference type="Proteomes" id="UP000085678"/>
    </source>
</evidence>
<feature type="region of interest" description="Disordered" evidence="5">
    <location>
        <begin position="319"/>
        <end position="341"/>
    </location>
</feature>
<evidence type="ECO:0000256" key="1">
    <source>
        <dbReference type="ARBA" id="ARBA00004496"/>
    </source>
</evidence>
<feature type="region of interest" description="Disordered" evidence="5">
    <location>
        <begin position="995"/>
        <end position="1016"/>
    </location>
</feature>
<dbReference type="PROSITE" id="PS51644">
    <property type="entry name" value="HTH_OST"/>
    <property type="match status" value="4"/>
</dbReference>
<feature type="compositionally biased region" description="Acidic residues" evidence="5">
    <location>
        <begin position="888"/>
        <end position="897"/>
    </location>
</feature>
<dbReference type="AlphaFoldDB" id="A0A1S3IXP4"/>
<dbReference type="Pfam" id="PF00567">
    <property type="entry name" value="TUDOR"/>
    <property type="match status" value="1"/>
</dbReference>
<dbReference type="PANTHER" id="PTHR22948:SF76">
    <property type="entry name" value="FI20010P1-RELATED"/>
    <property type="match status" value="1"/>
</dbReference>
<dbReference type="SUPFAM" id="SSF63748">
    <property type="entry name" value="Tudor/PWWP/MBT"/>
    <property type="match status" value="1"/>
</dbReference>
<feature type="compositionally biased region" description="Polar residues" evidence="5">
    <location>
        <begin position="197"/>
        <end position="221"/>
    </location>
</feature>
<feature type="domain" description="HTH OST-type" evidence="7">
    <location>
        <begin position="342"/>
        <end position="415"/>
    </location>
</feature>
<evidence type="ECO:0000313" key="9">
    <source>
        <dbReference type="RefSeq" id="XP_013402319.1"/>
    </source>
</evidence>
<evidence type="ECO:0000259" key="6">
    <source>
        <dbReference type="PROSITE" id="PS50304"/>
    </source>
</evidence>
<dbReference type="RefSeq" id="XP_013402319.1">
    <property type="nucleotide sequence ID" value="XM_013546865.1"/>
</dbReference>
<dbReference type="InParanoid" id="A0A1S3IXP4"/>
<dbReference type="Proteomes" id="UP000085678">
    <property type="component" value="Unplaced"/>
</dbReference>
<comment type="subcellular location">
    <subcellularLocation>
        <location evidence="1">Cytoplasm</location>
    </subcellularLocation>
</comment>
<dbReference type="SMART" id="SM00333">
    <property type="entry name" value="TUDOR"/>
    <property type="match status" value="1"/>
</dbReference>
<dbReference type="OrthoDB" id="10052065at2759"/>
<dbReference type="InterPro" id="IPR002999">
    <property type="entry name" value="Tudor"/>
</dbReference>